<comment type="cofactor">
    <cofactor evidence="1">
        <name>Mn(2+)</name>
        <dbReference type="ChEBI" id="CHEBI:29035"/>
    </cofactor>
</comment>
<comment type="cofactor">
    <cofactor evidence="2">
        <name>Mg(2+)</name>
        <dbReference type="ChEBI" id="CHEBI:18420"/>
    </cofactor>
</comment>
<protein>
    <recommendedName>
        <fullName evidence="5">isocitrate dehydrogenase (NADP(+))</fullName>
        <ecNumber evidence="5">1.1.1.42</ecNumber>
    </recommendedName>
</protein>
<gene>
    <name evidence="15" type="ORF">METZ01_LOCUS49508</name>
</gene>
<evidence type="ECO:0000256" key="2">
    <source>
        <dbReference type="ARBA" id="ARBA00001946"/>
    </source>
</evidence>
<comment type="subunit">
    <text evidence="4">Homodimer.</text>
</comment>
<keyword evidence="12" id="KW-0464">Manganese</keyword>
<dbReference type="NCBIfam" id="TIGR00183">
    <property type="entry name" value="prok_nadp_idh"/>
    <property type="match status" value="1"/>
</dbReference>
<dbReference type="Pfam" id="PF00180">
    <property type="entry name" value="Iso_dh"/>
    <property type="match status" value="1"/>
</dbReference>
<evidence type="ECO:0000259" key="14">
    <source>
        <dbReference type="SMART" id="SM01329"/>
    </source>
</evidence>
<evidence type="ECO:0000313" key="15">
    <source>
        <dbReference type="EMBL" id="SUZ96654.1"/>
    </source>
</evidence>
<name>A0A381RZR1_9ZZZZ</name>
<evidence type="ECO:0000256" key="5">
    <source>
        <dbReference type="ARBA" id="ARBA00013013"/>
    </source>
</evidence>
<reference evidence="15" key="1">
    <citation type="submission" date="2018-05" db="EMBL/GenBank/DDBJ databases">
        <authorList>
            <person name="Lanie J.A."/>
            <person name="Ng W.-L."/>
            <person name="Kazmierczak K.M."/>
            <person name="Andrzejewski T.M."/>
            <person name="Davidsen T.M."/>
            <person name="Wayne K.J."/>
            <person name="Tettelin H."/>
            <person name="Glass J.I."/>
            <person name="Rusch D."/>
            <person name="Podicherti R."/>
            <person name="Tsui H.-C.T."/>
            <person name="Winkler M.E."/>
        </authorList>
    </citation>
    <scope>NUCLEOTIDE SEQUENCE</scope>
</reference>
<dbReference type="PANTHER" id="PTHR43504">
    <property type="entry name" value="ISOCITRATE DEHYDROGENASE [NADP]"/>
    <property type="match status" value="1"/>
</dbReference>
<proteinExistence type="inferred from homology"/>
<evidence type="ECO:0000256" key="10">
    <source>
        <dbReference type="ARBA" id="ARBA00022857"/>
    </source>
</evidence>
<dbReference type="EMBL" id="UINC01002435">
    <property type="protein sequence ID" value="SUZ96654.1"/>
    <property type="molecule type" value="Genomic_DNA"/>
</dbReference>
<dbReference type="PROSITE" id="PS00470">
    <property type="entry name" value="IDH_IMDH"/>
    <property type="match status" value="1"/>
</dbReference>
<dbReference type="SUPFAM" id="SSF53659">
    <property type="entry name" value="Isocitrate/Isopropylmalate dehydrogenase-like"/>
    <property type="match status" value="1"/>
</dbReference>
<organism evidence="15">
    <name type="scientific">marine metagenome</name>
    <dbReference type="NCBI Taxonomy" id="408172"/>
    <lineage>
        <taxon>unclassified sequences</taxon>
        <taxon>metagenomes</taxon>
        <taxon>ecological metagenomes</taxon>
    </lineage>
</organism>
<keyword evidence="11" id="KW-0560">Oxidoreductase</keyword>
<feature type="domain" description="Isopropylmalate dehydrogenase-like" evidence="14">
    <location>
        <begin position="30"/>
        <end position="414"/>
    </location>
</feature>
<keyword evidence="9" id="KW-0460">Magnesium</keyword>
<dbReference type="InterPro" id="IPR004439">
    <property type="entry name" value="Isocitrate_DH_NADP_dimer_prok"/>
</dbReference>
<dbReference type="Gene3D" id="3.40.718.10">
    <property type="entry name" value="Isopropylmalate Dehydrogenase"/>
    <property type="match status" value="1"/>
</dbReference>
<evidence type="ECO:0000256" key="4">
    <source>
        <dbReference type="ARBA" id="ARBA00011738"/>
    </source>
</evidence>
<keyword evidence="8" id="KW-0479">Metal-binding</keyword>
<dbReference type="PANTHER" id="PTHR43504:SF1">
    <property type="entry name" value="ISOCITRATE DEHYDROGENASE [NADP]"/>
    <property type="match status" value="1"/>
</dbReference>
<keyword evidence="6" id="KW-0329">Glyoxylate bypass</keyword>
<dbReference type="GO" id="GO:0006099">
    <property type="term" value="P:tricarboxylic acid cycle"/>
    <property type="evidence" value="ECO:0007669"/>
    <property type="project" value="UniProtKB-KW"/>
</dbReference>
<dbReference type="AlphaFoldDB" id="A0A381RZR1"/>
<sequence length="419" mass="45999">MEFKHIEIPKEGEKIQFDASGNLIIPDNPIIPFIEGDGIGSDITPAMIKVVNNAVLKAYEGKKKISWMEIYCGEKSVEVYGEGNWLPSETLLALETYLVGIKGPLTTPVGGGIRSLNVSLRQELDLYVCQRPIRYFEGVPSPVVSPEKTDMVIFRENSEDIYAGIEWEADSDEAKKLVSFLIKEMGVTKIRFPDNCGIGIKPVSKEGTQRLVDKAIQYAITNDKSSVTFVHKGNIMKFTEGSFKDWGYQLAAEKYKAEELDGGPWHKLKNPLTGNNIIIKDVIADAFLQQILTRPDEYSVIATLNLNGDYISDALAAEVGGIGIAPGANLGDKVALFEATHGTAPKYTGLDKVNPGSLILSAEMMLRYIGWVDAADLIIKGLAETIKNKTVTYDFERLMSGASLVKCSEFGEAIVDNMD</sequence>
<evidence type="ECO:0000256" key="6">
    <source>
        <dbReference type="ARBA" id="ARBA00022435"/>
    </source>
</evidence>
<dbReference type="EC" id="1.1.1.42" evidence="5"/>
<evidence type="ECO:0000256" key="9">
    <source>
        <dbReference type="ARBA" id="ARBA00022842"/>
    </source>
</evidence>
<dbReference type="SMART" id="SM01329">
    <property type="entry name" value="Iso_dh"/>
    <property type="match status" value="1"/>
</dbReference>
<dbReference type="NCBIfam" id="NF005425">
    <property type="entry name" value="PRK07006.1"/>
    <property type="match status" value="1"/>
</dbReference>
<evidence type="ECO:0000256" key="12">
    <source>
        <dbReference type="ARBA" id="ARBA00023211"/>
    </source>
</evidence>
<evidence type="ECO:0000256" key="11">
    <source>
        <dbReference type="ARBA" id="ARBA00023002"/>
    </source>
</evidence>
<comment type="similarity">
    <text evidence="3">Belongs to the isocitrate and isopropylmalate dehydrogenases family.</text>
</comment>
<accession>A0A381RZR1</accession>
<evidence type="ECO:0000256" key="3">
    <source>
        <dbReference type="ARBA" id="ARBA00007769"/>
    </source>
</evidence>
<keyword evidence="7" id="KW-0816">Tricarboxylic acid cycle</keyword>
<evidence type="ECO:0000256" key="8">
    <source>
        <dbReference type="ARBA" id="ARBA00022723"/>
    </source>
</evidence>
<dbReference type="GO" id="GO:0006097">
    <property type="term" value="P:glyoxylate cycle"/>
    <property type="evidence" value="ECO:0007669"/>
    <property type="project" value="UniProtKB-KW"/>
</dbReference>
<dbReference type="GO" id="GO:0051287">
    <property type="term" value="F:NAD binding"/>
    <property type="evidence" value="ECO:0007669"/>
    <property type="project" value="InterPro"/>
</dbReference>
<evidence type="ECO:0000256" key="7">
    <source>
        <dbReference type="ARBA" id="ARBA00022532"/>
    </source>
</evidence>
<comment type="catalytic activity">
    <reaction evidence="13">
        <text>D-threo-isocitrate + NADP(+) = 2-oxoglutarate + CO2 + NADPH</text>
        <dbReference type="Rhea" id="RHEA:19629"/>
        <dbReference type="ChEBI" id="CHEBI:15562"/>
        <dbReference type="ChEBI" id="CHEBI:16526"/>
        <dbReference type="ChEBI" id="CHEBI:16810"/>
        <dbReference type="ChEBI" id="CHEBI:57783"/>
        <dbReference type="ChEBI" id="CHEBI:58349"/>
        <dbReference type="EC" id="1.1.1.42"/>
    </reaction>
</comment>
<dbReference type="InterPro" id="IPR024084">
    <property type="entry name" value="IsoPropMal-DH-like_dom"/>
</dbReference>
<dbReference type="InterPro" id="IPR019818">
    <property type="entry name" value="IsoCit/isopropylmalate_DH_CS"/>
</dbReference>
<dbReference type="GO" id="GO:0000287">
    <property type="term" value="F:magnesium ion binding"/>
    <property type="evidence" value="ECO:0007669"/>
    <property type="project" value="InterPro"/>
</dbReference>
<keyword evidence="10" id="KW-0521">NADP</keyword>
<evidence type="ECO:0000256" key="1">
    <source>
        <dbReference type="ARBA" id="ARBA00001936"/>
    </source>
</evidence>
<dbReference type="GO" id="GO:0004450">
    <property type="term" value="F:isocitrate dehydrogenase (NADP+) activity"/>
    <property type="evidence" value="ECO:0007669"/>
    <property type="project" value="UniProtKB-EC"/>
</dbReference>
<evidence type="ECO:0000256" key="13">
    <source>
        <dbReference type="ARBA" id="ARBA00023554"/>
    </source>
</evidence>